<dbReference type="InterPro" id="IPR003961">
    <property type="entry name" value="FN3_dom"/>
</dbReference>
<keyword evidence="3" id="KW-0880">Kelch repeat</keyword>
<dbReference type="FunFam" id="2.120.10.80:FF:000015">
    <property type="entry name" value="host cell factor 1 isoform X1"/>
    <property type="match status" value="1"/>
</dbReference>
<proteinExistence type="predicted"/>
<protein>
    <recommendedName>
        <fullName evidence="16">Host cell factor 1</fullName>
    </recommendedName>
    <alternativeName>
        <fullName evidence="17">C1 factor</fullName>
    </alternativeName>
</protein>
<evidence type="ECO:0000256" key="9">
    <source>
        <dbReference type="ARBA" id="ARBA00022813"/>
    </source>
</evidence>
<evidence type="ECO:0000256" key="18">
    <source>
        <dbReference type="SAM" id="Coils"/>
    </source>
</evidence>
<dbReference type="Gene3D" id="2.120.10.80">
    <property type="entry name" value="Kelch-type beta propeller"/>
    <property type="match status" value="2"/>
</dbReference>
<evidence type="ECO:0000256" key="14">
    <source>
        <dbReference type="ARBA" id="ARBA00023242"/>
    </source>
</evidence>
<dbReference type="SMART" id="SM00060">
    <property type="entry name" value="FN3"/>
    <property type="match status" value="3"/>
</dbReference>
<dbReference type="FunFam" id="2.60.40.10:FF:000259">
    <property type="entry name" value="Host cell factor 1 (Predicted)"/>
    <property type="match status" value="1"/>
</dbReference>
<keyword evidence="8" id="KW-0677">Repeat</keyword>
<feature type="coiled-coil region" evidence="18">
    <location>
        <begin position="1225"/>
        <end position="1255"/>
    </location>
</feature>
<name>A0A672SYA0_SINGR</name>
<keyword evidence="15" id="KW-0131">Cell cycle</keyword>
<dbReference type="GO" id="GO:0035097">
    <property type="term" value="C:histone methyltransferase complex"/>
    <property type="evidence" value="ECO:0007669"/>
    <property type="project" value="TreeGrafter"/>
</dbReference>
<dbReference type="FunFam" id="2.120.10.80:FF:000008">
    <property type="entry name" value="host cell factor 1 isoform X1"/>
    <property type="match status" value="1"/>
</dbReference>
<feature type="region of interest" description="Disordered" evidence="19">
    <location>
        <begin position="1536"/>
        <end position="1571"/>
    </location>
</feature>
<evidence type="ECO:0000256" key="3">
    <source>
        <dbReference type="ARBA" id="ARBA00022441"/>
    </source>
</evidence>
<evidence type="ECO:0000256" key="2">
    <source>
        <dbReference type="ARBA" id="ARBA00004496"/>
    </source>
</evidence>
<dbReference type="PANTHER" id="PTHR46003:SF3">
    <property type="entry name" value="HOST CELL FACTOR 1"/>
    <property type="match status" value="1"/>
</dbReference>
<evidence type="ECO:0000313" key="21">
    <source>
        <dbReference type="Ensembl" id="ENSSGRP00000107408.1"/>
    </source>
</evidence>
<dbReference type="Ensembl" id="ENSSGRT00000114123.1">
    <property type="protein sequence ID" value="ENSSGRP00000107408.1"/>
    <property type="gene ID" value="ENSSGRG00000052971.1"/>
</dbReference>
<keyword evidence="10" id="KW-0832">Ubl conjugation</keyword>
<evidence type="ECO:0000313" key="22">
    <source>
        <dbReference type="Proteomes" id="UP000472262"/>
    </source>
</evidence>
<feature type="region of interest" description="Disordered" evidence="19">
    <location>
        <begin position="1082"/>
        <end position="1103"/>
    </location>
</feature>
<gene>
    <name evidence="21" type="primary">LOC107563734</name>
</gene>
<feature type="domain" description="Fibronectin type-III" evidence="20">
    <location>
        <begin position="1320"/>
        <end position="1412"/>
    </location>
</feature>
<sequence length="1571" mass="162397">MTSPGSVVLGPSGAPLQPRWKRVLGWSGPVPRPRHGHRAVAIKELMVVFGGGNEGIVDDNEIFLSFSATNQWFIPAVRGDIPPGCAAYGFVCDGTRLLVFGGMVEYGKYSNDLYELQASRWEWKKLKPKAPKSGAPPCPRLGHSFSLVGNKCYLFGGLANDSEDPKNNIPRYLNDLYTLELRPGSSVVGWDIPVTYGVLPPPRESHTAVVYTEKATKKSRLVIYGGMSGCRLGDLWTLDIDTLTWNKPALSGAAPLPRSLHSATTITNKMYVFGGWVPLVMDDVKVATHEKEWKCTNTLACLNLDTLTWETVLMDTLEDNIPRARAGHCAVSINNRLYVWSGRDGYRKAWNNQVCCKDLWYLETERPNPPSRVQLVRANTNSLEVSWGAVSTADMYLLQLQKYDIPSATAATSPALNAAPSLPGNSPKCPAPAAAAPSAQSLPHSGITLVPQAASPTASVLPSTPASPVAASTARGPAILKVAAPQSGTGTSIVTVRQATQAGKSPVTVTSLPAGVRMVVPTQTTQGLPSSPQMSGMAALAAAAAATQKIPPSPGATVLNMPAGATIVKTVAVTPGSTTVRVASPVMVSNPATRMLKTAAAQVATPTVSSPTTVARPIITVHKSGTVTVAQQAQVMTTVVGGVTKTITLVKSPLSMGGNLLSSLGKVVSVVQTKPVQTAALMGQASSNPVTQIIQTKGPLPPGTILKLVTSADGKPTTIITTSQPSGTGNKPTILGISGMSPSTTTKPGTTTIFKTIPMSALQQGAAGVTSSTGVKSPITIITKKVMTSGTGTPGKIITAVPKIGTAAGQQGLTQVVLKGAPGQPGTILRTVPMGGVRLVSPVSGVKPTVTTLVVKGTTGVTTLGTVTGTVSTSLARGSLASANATLATPITTLGTIATLSSQVINATAVPAAQSNQTTVTSTMQPTQVTLITTPSGVEAQPGQDLPFSILASPTSEQPTSTESGAGDASGSVTLVCSNPPCETHETGTTNTATTASANMGAVQRVCSNPPCETHETGTTNTATTASSNMGTAPAGTVQMVCTNPPCETHETGTTNTATTASSNMGGNQTGMVQRVCSNPPCETHETGTTNTATTASSNMGGNQTGTVQRVCSNPPCETHETGTTNTATTATCSMETDEETASQAEVLALPPELMLDGQPTTLMVTGLTPEELAVTAAAEVAAQAAATEEAQALAIQAVLQAAQQAVMSSGDAGGDNQQTHTIPIVLTQQELAALVQQQQQLQAAQQQAAAQAALPTEGLAPADSLNDPSSESNGHSEIAATRTVVGLLPSTSAETLAPSSTLASAVVASPAKMQAAAALTQVANGIEAAKQNPPTVTIKPQVKKENQWFDVGIVKVTNMVVTHFYMPADDAAYVEDDSGTIPDYSQMKRVDLQPGTAYKFRVAGINTCGRGAFSEISAFKTCLPGFPGAPCAIKISKSPDGAHLTWEPPSLTSGKITEYSVYLAIQSSQTTEAKPSAPAQLAFMRVYCGPNPSCLVLSSSLSNAHIDYTTKPAIIFRIAARNEKGYGPATQVRWLQESNKDGLSAKPAPKRAVTSPDTKGTGQKKARMDQ</sequence>
<evidence type="ECO:0000256" key="12">
    <source>
        <dbReference type="ARBA" id="ARBA00022990"/>
    </source>
</evidence>
<reference evidence="21" key="1">
    <citation type="submission" date="2025-08" db="UniProtKB">
        <authorList>
            <consortium name="Ensembl"/>
        </authorList>
    </citation>
    <scope>IDENTIFICATION</scope>
</reference>
<dbReference type="SUPFAM" id="SSF117281">
    <property type="entry name" value="Kelch motif"/>
    <property type="match status" value="1"/>
</dbReference>
<keyword evidence="11" id="KW-0156">Chromatin regulator</keyword>
<evidence type="ECO:0000256" key="15">
    <source>
        <dbReference type="ARBA" id="ARBA00023306"/>
    </source>
</evidence>
<evidence type="ECO:0000256" key="5">
    <source>
        <dbReference type="ARBA" id="ARBA00022490"/>
    </source>
</evidence>
<evidence type="ECO:0000256" key="17">
    <source>
        <dbReference type="ARBA" id="ARBA00081526"/>
    </source>
</evidence>
<evidence type="ECO:0000256" key="4">
    <source>
        <dbReference type="ARBA" id="ARBA00022481"/>
    </source>
</evidence>
<feature type="compositionally biased region" description="Low complexity" evidence="19">
    <location>
        <begin position="1087"/>
        <end position="1099"/>
    </location>
</feature>
<evidence type="ECO:0000259" key="20">
    <source>
        <dbReference type="SMART" id="SM00060"/>
    </source>
</evidence>
<keyword evidence="18" id="KW-0175">Coiled coil</keyword>
<keyword evidence="4" id="KW-0488">Methylation</keyword>
<feature type="region of interest" description="Disordered" evidence="19">
    <location>
        <begin position="937"/>
        <end position="970"/>
    </location>
</feature>
<keyword evidence="12" id="KW-0007">Acetylation</keyword>
<keyword evidence="22" id="KW-1185">Reference proteome</keyword>
<evidence type="ECO:0000256" key="7">
    <source>
        <dbReference type="ARBA" id="ARBA00022553"/>
    </source>
</evidence>
<dbReference type="InterPro" id="IPR013783">
    <property type="entry name" value="Ig-like_fold"/>
</dbReference>
<dbReference type="Pfam" id="PF13854">
    <property type="entry name" value="Kelch_HCF"/>
    <property type="match status" value="1"/>
</dbReference>
<evidence type="ECO:0000256" key="10">
    <source>
        <dbReference type="ARBA" id="ARBA00022843"/>
    </source>
</evidence>
<keyword evidence="9" id="KW-0068">Autocatalytic cleavage</keyword>
<evidence type="ECO:0000256" key="1">
    <source>
        <dbReference type="ARBA" id="ARBA00004123"/>
    </source>
</evidence>
<feature type="region of interest" description="Disordered" evidence="19">
    <location>
        <begin position="419"/>
        <end position="441"/>
    </location>
</feature>
<dbReference type="InterPro" id="IPR015915">
    <property type="entry name" value="Kelch-typ_b-propeller"/>
</dbReference>
<feature type="compositionally biased region" description="Low complexity" evidence="19">
    <location>
        <begin position="953"/>
        <end position="964"/>
    </location>
</feature>
<organism evidence="21 22">
    <name type="scientific">Sinocyclocheilus grahami</name>
    <name type="common">Dianchi golden-line fish</name>
    <name type="synonym">Barbus grahami</name>
    <dbReference type="NCBI Taxonomy" id="75366"/>
    <lineage>
        <taxon>Eukaryota</taxon>
        <taxon>Metazoa</taxon>
        <taxon>Chordata</taxon>
        <taxon>Craniata</taxon>
        <taxon>Vertebrata</taxon>
        <taxon>Euteleostomi</taxon>
        <taxon>Actinopterygii</taxon>
        <taxon>Neopterygii</taxon>
        <taxon>Teleostei</taxon>
        <taxon>Ostariophysi</taxon>
        <taxon>Cypriniformes</taxon>
        <taxon>Cyprinidae</taxon>
        <taxon>Cyprininae</taxon>
        <taxon>Sinocyclocheilus</taxon>
    </lineage>
</organism>
<keyword evidence="14" id="KW-0539">Nucleus</keyword>
<dbReference type="InterPro" id="IPR036116">
    <property type="entry name" value="FN3_sf"/>
</dbReference>
<accession>A0A672SYA0</accession>
<keyword evidence="13" id="KW-0325">Glycoprotein</keyword>
<dbReference type="InterPro" id="IPR043536">
    <property type="entry name" value="HCF1/2"/>
</dbReference>
<evidence type="ECO:0000256" key="11">
    <source>
        <dbReference type="ARBA" id="ARBA00022853"/>
    </source>
</evidence>
<dbReference type="SUPFAM" id="SSF49265">
    <property type="entry name" value="Fibronectin type III"/>
    <property type="match status" value="2"/>
</dbReference>
<dbReference type="Gene3D" id="6.10.250.2590">
    <property type="match status" value="1"/>
</dbReference>
<keyword evidence="6" id="KW-1017">Isopeptide bond</keyword>
<dbReference type="CDD" id="cd00063">
    <property type="entry name" value="FN3"/>
    <property type="match status" value="1"/>
</dbReference>
<evidence type="ECO:0000256" key="6">
    <source>
        <dbReference type="ARBA" id="ARBA00022499"/>
    </source>
</evidence>
<reference evidence="21" key="2">
    <citation type="submission" date="2025-09" db="UniProtKB">
        <authorList>
            <consortium name="Ensembl"/>
        </authorList>
    </citation>
    <scope>IDENTIFICATION</scope>
</reference>
<dbReference type="FunFam" id="2.60.40.10:FF:000443">
    <property type="entry name" value="host cell factor 1"/>
    <property type="match status" value="1"/>
</dbReference>
<dbReference type="PANTHER" id="PTHR46003">
    <property type="entry name" value="HOST CELL FACTOR"/>
    <property type="match status" value="1"/>
</dbReference>
<feature type="domain" description="Fibronectin type-III" evidence="20">
    <location>
        <begin position="367"/>
        <end position="527"/>
    </location>
</feature>
<dbReference type="GO" id="GO:0003713">
    <property type="term" value="F:transcription coactivator activity"/>
    <property type="evidence" value="ECO:0007669"/>
    <property type="project" value="TreeGrafter"/>
</dbReference>
<keyword evidence="7" id="KW-0597">Phosphoprotein</keyword>
<dbReference type="Proteomes" id="UP000472262">
    <property type="component" value="Unassembled WGS sequence"/>
</dbReference>
<evidence type="ECO:0000256" key="16">
    <source>
        <dbReference type="ARBA" id="ARBA00074287"/>
    </source>
</evidence>
<dbReference type="InterPro" id="IPR059124">
    <property type="entry name" value="Kelch_HCF"/>
</dbReference>
<comment type="subcellular location">
    <subcellularLocation>
        <location evidence="2">Cytoplasm</location>
    </subcellularLocation>
    <subcellularLocation>
        <location evidence="1">Nucleus</location>
    </subcellularLocation>
</comment>
<evidence type="ECO:0000256" key="13">
    <source>
        <dbReference type="ARBA" id="ARBA00023180"/>
    </source>
</evidence>
<keyword evidence="5" id="KW-0963">Cytoplasm</keyword>
<evidence type="ECO:0000256" key="8">
    <source>
        <dbReference type="ARBA" id="ARBA00022737"/>
    </source>
</evidence>
<evidence type="ECO:0000256" key="19">
    <source>
        <dbReference type="SAM" id="MobiDB-lite"/>
    </source>
</evidence>
<dbReference type="GO" id="GO:0005737">
    <property type="term" value="C:cytoplasm"/>
    <property type="evidence" value="ECO:0007669"/>
    <property type="project" value="UniProtKB-SubCell"/>
</dbReference>
<dbReference type="GO" id="GO:0006338">
    <property type="term" value="P:chromatin remodeling"/>
    <property type="evidence" value="ECO:0007669"/>
    <property type="project" value="TreeGrafter"/>
</dbReference>
<feature type="domain" description="Fibronectin type-III" evidence="20">
    <location>
        <begin position="1428"/>
        <end position="1528"/>
    </location>
</feature>
<dbReference type="Gene3D" id="2.60.40.10">
    <property type="entry name" value="Immunoglobulins"/>
    <property type="match status" value="2"/>
</dbReference>